<dbReference type="InterPro" id="IPR050343">
    <property type="entry name" value="RsuA_PseudoU_synthase"/>
</dbReference>
<evidence type="ECO:0000256" key="1">
    <source>
        <dbReference type="ARBA" id="ARBA00008348"/>
    </source>
</evidence>
<dbReference type="PANTHER" id="PTHR47683:SF4">
    <property type="entry name" value="PSEUDOURIDINE SYNTHASE"/>
    <property type="match status" value="1"/>
</dbReference>
<dbReference type="GO" id="GO:0003723">
    <property type="term" value="F:RNA binding"/>
    <property type="evidence" value="ECO:0007669"/>
    <property type="project" value="UniProtKB-KW"/>
</dbReference>
<keyword evidence="6" id="KW-1185">Reference proteome</keyword>
<organism evidence="5 6">
    <name type="scientific">Thermocrinis minervae</name>
    <dbReference type="NCBI Taxonomy" id="381751"/>
    <lineage>
        <taxon>Bacteria</taxon>
        <taxon>Pseudomonadati</taxon>
        <taxon>Aquificota</taxon>
        <taxon>Aquificia</taxon>
        <taxon>Aquificales</taxon>
        <taxon>Aquificaceae</taxon>
        <taxon>Thermocrinis</taxon>
    </lineage>
</organism>
<dbReference type="InterPro" id="IPR020094">
    <property type="entry name" value="TruA/RsuA/RluB/E/F_N"/>
</dbReference>
<evidence type="ECO:0000256" key="3">
    <source>
        <dbReference type="PROSITE-ProRule" id="PRU00182"/>
    </source>
</evidence>
<evidence type="ECO:0000256" key="2">
    <source>
        <dbReference type="ARBA" id="ARBA00023235"/>
    </source>
</evidence>
<dbReference type="CDD" id="cd00165">
    <property type="entry name" value="S4"/>
    <property type="match status" value="1"/>
</dbReference>
<dbReference type="InterPro" id="IPR000748">
    <property type="entry name" value="PsdUridine_synth_RsuA/RluB/E/F"/>
</dbReference>
<dbReference type="AlphaFoldDB" id="A0A1M6SDJ2"/>
<evidence type="ECO:0000259" key="4">
    <source>
        <dbReference type="SMART" id="SM00363"/>
    </source>
</evidence>
<dbReference type="NCBIfam" id="TIGR00093">
    <property type="entry name" value="pseudouridine synthase"/>
    <property type="match status" value="1"/>
</dbReference>
<dbReference type="STRING" id="381751.SAMN05444391_0980"/>
<proteinExistence type="inferred from homology"/>
<sequence>MRLDRFLSNGGFGSRSLVSELIKEGRVQVNGRVVRDPSFHVDPKKDVVEVNGERVTYRQHVYYMFNKPAGYVCSTHDPKNETIMIFFEENPYKRKLFPVGRLDKDVEGLLIITTDGELAHRLSHPKWEVPKEYYAVVKCDANKLDTNVGKEGLQIGTLKTKPFEIRVLSDKEVIIRVVEGKYHLVKRILAHLSCPVVYLKRIRIGELTLDEDLKPGQYRELTDEELARLRSMVGLQ</sequence>
<keyword evidence="3" id="KW-0694">RNA-binding</keyword>
<dbReference type="PANTHER" id="PTHR47683">
    <property type="entry name" value="PSEUDOURIDINE SYNTHASE FAMILY PROTEIN-RELATED"/>
    <property type="match status" value="1"/>
</dbReference>
<dbReference type="SUPFAM" id="SSF55174">
    <property type="entry name" value="Alpha-L RNA-binding motif"/>
    <property type="match status" value="1"/>
</dbReference>
<dbReference type="SMART" id="SM00363">
    <property type="entry name" value="S4"/>
    <property type="match status" value="1"/>
</dbReference>
<dbReference type="RefSeq" id="WP_079654105.1">
    <property type="nucleotide sequence ID" value="NZ_LT670846.1"/>
</dbReference>
<dbReference type="InterPro" id="IPR036986">
    <property type="entry name" value="S4_RNA-bd_sf"/>
</dbReference>
<dbReference type="PROSITE" id="PS50889">
    <property type="entry name" value="S4"/>
    <property type="match status" value="1"/>
</dbReference>
<evidence type="ECO:0000313" key="5">
    <source>
        <dbReference type="EMBL" id="SHK42568.1"/>
    </source>
</evidence>
<dbReference type="Gene3D" id="3.30.70.580">
    <property type="entry name" value="Pseudouridine synthase I, catalytic domain, N-terminal subdomain"/>
    <property type="match status" value="1"/>
</dbReference>
<comment type="similarity">
    <text evidence="1">Belongs to the pseudouridine synthase RsuA family.</text>
</comment>
<dbReference type="Proteomes" id="UP000189810">
    <property type="component" value="Chromosome I"/>
</dbReference>
<dbReference type="GO" id="GO:0120159">
    <property type="term" value="F:rRNA pseudouridine synthase activity"/>
    <property type="evidence" value="ECO:0007669"/>
    <property type="project" value="UniProtKB-ARBA"/>
</dbReference>
<dbReference type="Gene3D" id="3.10.290.10">
    <property type="entry name" value="RNA-binding S4 domain"/>
    <property type="match status" value="1"/>
</dbReference>
<feature type="domain" description="RNA-binding S4" evidence="4">
    <location>
        <begin position="1"/>
        <end position="60"/>
    </location>
</feature>
<dbReference type="EMBL" id="LT670846">
    <property type="protein sequence ID" value="SHK42568.1"/>
    <property type="molecule type" value="Genomic_DNA"/>
</dbReference>
<dbReference type="Pfam" id="PF01479">
    <property type="entry name" value="S4"/>
    <property type="match status" value="1"/>
</dbReference>
<keyword evidence="2" id="KW-0413">Isomerase</keyword>
<dbReference type="GO" id="GO:0000455">
    <property type="term" value="P:enzyme-directed rRNA pseudouridine synthesis"/>
    <property type="evidence" value="ECO:0007669"/>
    <property type="project" value="UniProtKB-ARBA"/>
</dbReference>
<accession>A0A1M6SDJ2</accession>
<protein>
    <submittedName>
        <fullName evidence="5">16S rRNA pseudouridine516 synthase</fullName>
    </submittedName>
</protein>
<evidence type="ECO:0000313" key="6">
    <source>
        <dbReference type="Proteomes" id="UP000189810"/>
    </source>
</evidence>
<dbReference type="InterPro" id="IPR006145">
    <property type="entry name" value="PsdUridine_synth_RsuA/RluA"/>
</dbReference>
<dbReference type="InterPro" id="IPR020103">
    <property type="entry name" value="PsdUridine_synth_cat_dom_sf"/>
</dbReference>
<dbReference type="SUPFAM" id="SSF55120">
    <property type="entry name" value="Pseudouridine synthase"/>
    <property type="match status" value="1"/>
</dbReference>
<dbReference type="OrthoDB" id="9807213at2"/>
<dbReference type="CDD" id="cd02553">
    <property type="entry name" value="PseudoU_synth_RsuA"/>
    <property type="match status" value="1"/>
</dbReference>
<reference evidence="5 6" key="1">
    <citation type="submission" date="2016-11" db="EMBL/GenBank/DDBJ databases">
        <authorList>
            <person name="Jaros S."/>
            <person name="Januszkiewicz K."/>
            <person name="Wedrychowicz H."/>
        </authorList>
    </citation>
    <scope>NUCLEOTIDE SEQUENCE [LARGE SCALE GENOMIC DNA]</scope>
    <source>
        <strain evidence="5 6">DSM 19557</strain>
    </source>
</reference>
<dbReference type="Pfam" id="PF00849">
    <property type="entry name" value="PseudoU_synth_2"/>
    <property type="match status" value="1"/>
</dbReference>
<gene>
    <name evidence="5" type="ORF">SAMN05444391_0980</name>
</gene>
<dbReference type="InterPro" id="IPR042092">
    <property type="entry name" value="PsdUridine_s_RsuA/RluB/E/F_cat"/>
</dbReference>
<name>A0A1M6SDJ2_9AQUI</name>
<dbReference type="InterPro" id="IPR002942">
    <property type="entry name" value="S4_RNA-bd"/>
</dbReference>
<dbReference type="Gene3D" id="3.30.70.1560">
    <property type="entry name" value="Alpha-L RNA-binding motif"/>
    <property type="match status" value="1"/>
</dbReference>
<dbReference type="FunFam" id="3.10.290.10:FF:000003">
    <property type="entry name" value="Pseudouridine synthase"/>
    <property type="match status" value="1"/>
</dbReference>